<dbReference type="EMBL" id="KQ965762">
    <property type="protein sequence ID" value="KXS15483.1"/>
    <property type="molecule type" value="Genomic_DNA"/>
</dbReference>
<feature type="compositionally biased region" description="Low complexity" evidence="1">
    <location>
        <begin position="81"/>
        <end position="90"/>
    </location>
</feature>
<feature type="compositionally biased region" description="Basic and acidic residues" evidence="1">
    <location>
        <begin position="108"/>
        <end position="118"/>
    </location>
</feature>
<accession>A0A139AGE3</accession>
<evidence type="ECO:0000256" key="1">
    <source>
        <dbReference type="SAM" id="MobiDB-lite"/>
    </source>
</evidence>
<name>A0A139AGE3_GONPJ</name>
<reference evidence="2 3" key="1">
    <citation type="journal article" date="2015" name="Genome Biol. Evol.">
        <title>Phylogenomic analyses indicate that early fungi evolved digesting cell walls of algal ancestors of land plants.</title>
        <authorList>
            <person name="Chang Y."/>
            <person name="Wang S."/>
            <person name="Sekimoto S."/>
            <person name="Aerts A.L."/>
            <person name="Choi C."/>
            <person name="Clum A."/>
            <person name="LaButti K.M."/>
            <person name="Lindquist E.A."/>
            <person name="Yee Ngan C."/>
            <person name="Ohm R.A."/>
            <person name="Salamov A.A."/>
            <person name="Grigoriev I.V."/>
            <person name="Spatafora J.W."/>
            <person name="Berbee M.L."/>
        </authorList>
    </citation>
    <scope>NUCLEOTIDE SEQUENCE [LARGE SCALE GENOMIC DNA]</scope>
    <source>
        <strain evidence="2 3">JEL478</strain>
    </source>
</reference>
<dbReference type="AlphaFoldDB" id="A0A139AGE3"/>
<proteinExistence type="predicted"/>
<protein>
    <submittedName>
        <fullName evidence="2">Uncharacterized protein</fullName>
    </submittedName>
</protein>
<dbReference type="Proteomes" id="UP000070544">
    <property type="component" value="Unassembled WGS sequence"/>
</dbReference>
<evidence type="ECO:0000313" key="2">
    <source>
        <dbReference type="EMBL" id="KXS15483.1"/>
    </source>
</evidence>
<sequence length="279" mass="29322">MAVPPYSMMYVPPSAEAPEPTLAPPHTSDESAVPTPSPSMSSFSALIDDYRDTAGASSAAAMTNGDAASSIADNESEADGDSSSGRSGADVAWWLAKARGSALPRPRKLGEPVDERRRISAPSIPSMSPRVPPPPPSRKAPSRIGAPTTTFSNGAHPHAPSVPNSNPPRPQPPHGLRRQPTHPITQLQSRQTPYRPASVVEPMSISNTPVNRDLRLYIPETPDTIGAAHPSTFAARLQNAGGPRNFGAPTTTPVSMLVRDMGRLGLDSPMQLDGTPTKG</sequence>
<keyword evidence="3" id="KW-1185">Reference proteome</keyword>
<evidence type="ECO:0000313" key="3">
    <source>
        <dbReference type="Proteomes" id="UP000070544"/>
    </source>
</evidence>
<feature type="compositionally biased region" description="Polar residues" evidence="1">
    <location>
        <begin position="182"/>
        <end position="192"/>
    </location>
</feature>
<feature type="region of interest" description="Disordered" evidence="1">
    <location>
        <begin position="1"/>
        <end position="196"/>
    </location>
</feature>
<gene>
    <name evidence="2" type="ORF">M427DRAFT_325873</name>
</gene>
<organism evidence="2 3">
    <name type="scientific">Gonapodya prolifera (strain JEL478)</name>
    <name type="common">Monoblepharis prolifera</name>
    <dbReference type="NCBI Taxonomy" id="1344416"/>
    <lineage>
        <taxon>Eukaryota</taxon>
        <taxon>Fungi</taxon>
        <taxon>Fungi incertae sedis</taxon>
        <taxon>Chytridiomycota</taxon>
        <taxon>Chytridiomycota incertae sedis</taxon>
        <taxon>Monoblepharidomycetes</taxon>
        <taxon>Monoblepharidales</taxon>
        <taxon>Gonapodyaceae</taxon>
        <taxon>Gonapodya</taxon>
    </lineage>
</organism>